<evidence type="ECO:0000313" key="2">
    <source>
        <dbReference type="Proteomes" id="UP000289486"/>
    </source>
</evidence>
<dbReference type="Proteomes" id="UP000289486">
    <property type="component" value="Segment"/>
</dbReference>
<proteinExistence type="predicted"/>
<name>A0A411AVY1_9CAUD</name>
<keyword evidence="2" id="KW-1185">Reference proteome</keyword>
<organism evidence="1 2">
    <name type="scientific">Pantoea phage vB_PagM_LIET2</name>
    <dbReference type="NCBI Taxonomy" id="2508071"/>
    <lineage>
        <taxon>Viruses</taxon>
        <taxon>Duplodnaviria</taxon>
        <taxon>Heunggongvirae</taxon>
        <taxon>Uroviricota</taxon>
        <taxon>Caudoviricetes</taxon>
        <taxon>Lietduovirus</taxon>
        <taxon>Lietduovirus LIET2</taxon>
    </lineage>
</organism>
<evidence type="ECO:0000313" key="1">
    <source>
        <dbReference type="EMBL" id="QAX92262.1"/>
    </source>
</evidence>
<dbReference type="EMBL" id="MK388689">
    <property type="protein sequence ID" value="QAX92262.1"/>
    <property type="molecule type" value="Genomic_DNA"/>
</dbReference>
<gene>
    <name evidence="1" type="ORF">LIET2_gp010</name>
</gene>
<sequence>MTIRHQLSDEGRRMLIMKKAHNFTCFYRDIRKAFRSRRLMLHGAVSVRRSGMYAIHRDGPFAFISTPPAIAPGSKRILYVRLK</sequence>
<accession>A0A411AVY1</accession>
<reference evidence="1 2" key="1">
    <citation type="submission" date="2019-01" db="EMBL/GenBank/DDBJ databases">
        <title>Complete genome sequence of Pantoea phage vB_PagM_LIET2.</title>
        <authorList>
            <person name="Truncaite L."/>
            <person name="Simoliuniene M."/>
            <person name="Kazlauskas D."/>
            <person name="Meskys R."/>
            <person name="Simoliunas E."/>
        </authorList>
    </citation>
    <scope>NUCLEOTIDE SEQUENCE [LARGE SCALE GENOMIC DNA]</scope>
</reference>
<protein>
    <submittedName>
        <fullName evidence="1">Uncharacterized protein</fullName>
    </submittedName>
</protein>